<dbReference type="InterPro" id="IPR029016">
    <property type="entry name" value="GAF-like_dom_sf"/>
</dbReference>
<dbReference type="EMBL" id="JACHLK010000022">
    <property type="protein sequence ID" value="MBB6563724.1"/>
    <property type="molecule type" value="Genomic_DNA"/>
</dbReference>
<dbReference type="PANTHER" id="PTHR30136">
    <property type="entry name" value="HELIX-TURN-HELIX TRANSCRIPTIONAL REGULATOR, ICLR FAMILY"/>
    <property type="match status" value="1"/>
</dbReference>
<accession>A0A7X0PL18</accession>
<protein>
    <submittedName>
        <fullName evidence="7">DNA-binding IclR family transcriptional regulator</fullName>
    </submittedName>
</protein>
<evidence type="ECO:0000256" key="2">
    <source>
        <dbReference type="ARBA" id="ARBA00023125"/>
    </source>
</evidence>
<sequence length="283" mass="30335">MPPAAKRPRSVVTRDPHGASTSSVERAMRVLRVMSEGGSTRLTDIATAAGLDKATALRLLDAMARDGFVARDAQSKQFSLGPELMVLGAAALRRFDPRQLAQPSLLRLTGLFEDSAVLSIPSGVESLCIAVEEGTYPIRANYLRVGSRRPLGAGAGSLALLAFMPDAEREAALEILATQLPARYPRITMALLHEHIAQARERGHVVLLDVVVERMGGIATPIFDPDGRPVAALSIAALSDRILTREAALAQALRREATVCQVRWAEALRPTPTIVRRTKAAAA</sequence>
<name>A0A7X0PL18_9BURK</name>
<dbReference type="Pfam" id="PF09339">
    <property type="entry name" value="HTH_IclR"/>
    <property type="match status" value="1"/>
</dbReference>
<dbReference type="PROSITE" id="PS51078">
    <property type="entry name" value="ICLR_ED"/>
    <property type="match status" value="1"/>
</dbReference>
<dbReference type="SMART" id="SM00346">
    <property type="entry name" value="HTH_ICLR"/>
    <property type="match status" value="1"/>
</dbReference>
<evidence type="ECO:0000256" key="4">
    <source>
        <dbReference type="SAM" id="MobiDB-lite"/>
    </source>
</evidence>
<dbReference type="SUPFAM" id="SSF55781">
    <property type="entry name" value="GAF domain-like"/>
    <property type="match status" value="1"/>
</dbReference>
<dbReference type="Proteomes" id="UP000575083">
    <property type="component" value="Unassembled WGS sequence"/>
</dbReference>
<keyword evidence="3" id="KW-0804">Transcription</keyword>
<dbReference type="Gene3D" id="1.10.10.10">
    <property type="entry name" value="Winged helix-like DNA-binding domain superfamily/Winged helix DNA-binding domain"/>
    <property type="match status" value="1"/>
</dbReference>
<feature type="domain" description="IclR-ED" evidence="6">
    <location>
        <begin position="83"/>
        <end position="281"/>
    </location>
</feature>
<keyword evidence="2 7" id="KW-0238">DNA-binding</keyword>
<dbReference type="GO" id="GO:0003700">
    <property type="term" value="F:DNA-binding transcription factor activity"/>
    <property type="evidence" value="ECO:0007669"/>
    <property type="project" value="TreeGrafter"/>
</dbReference>
<dbReference type="InterPro" id="IPR005471">
    <property type="entry name" value="Tscrpt_reg_IclR_N"/>
</dbReference>
<dbReference type="PANTHER" id="PTHR30136:SF39">
    <property type="entry name" value="TRANSCRIPTIONAL REGULATORY PROTEIN"/>
    <property type="match status" value="1"/>
</dbReference>
<reference evidence="7 8" key="1">
    <citation type="submission" date="2020-08" db="EMBL/GenBank/DDBJ databases">
        <title>Functional genomics of gut bacteria from endangered species of beetles.</title>
        <authorList>
            <person name="Carlos-Shanley C."/>
        </authorList>
    </citation>
    <scope>NUCLEOTIDE SEQUENCE [LARGE SCALE GENOMIC DNA]</scope>
    <source>
        <strain evidence="7 8">S00198</strain>
    </source>
</reference>
<comment type="caution">
    <text evidence="7">The sequence shown here is derived from an EMBL/GenBank/DDBJ whole genome shotgun (WGS) entry which is preliminary data.</text>
</comment>
<dbReference type="InterPro" id="IPR014757">
    <property type="entry name" value="Tscrpt_reg_IclR_C"/>
</dbReference>
<dbReference type="RefSeq" id="WP_184865048.1">
    <property type="nucleotide sequence ID" value="NZ_JACHLK010000022.1"/>
</dbReference>
<keyword evidence="8" id="KW-1185">Reference proteome</keyword>
<dbReference type="SUPFAM" id="SSF46785">
    <property type="entry name" value="Winged helix' DNA-binding domain"/>
    <property type="match status" value="1"/>
</dbReference>
<evidence type="ECO:0000313" key="8">
    <source>
        <dbReference type="Proteomes" id="UP000575083"/>
    </source>
</evidence>
<evidence type="ECO:0000259" key="5">
    <source>
        <dbReference type="PROSITE" id="PS51077"/>
    </source>
</evidence>
<proteinExistence type="predicted"/>
<dbReference type="Pfam" id="PF01614">
    <property type="entry name" value="IclR_C"/>
    <property type="match status" value="1"/>
</dbReference>
<evidence type="ECO:0000259" key="6">
    <source>
        <dbReference type="PROSITE" id="PS51078"/>
    </source>
</evidence>
<dbReference type="GO" id="GO:0003677">
    <property type="term" value="F:DNA binding"/>
    <property type="evidence" value="ECO:0007669"/>
    <property type="project" value="UniProtKB-KW"/>
</dbReference>
<dbReference type="InterPro" id="IPR036388">
    <property type="entry name" value="WH-like_DNA-bd_sf"/>
</dbReference>
<dbReference type="InterPro" id="IPR036390">
    <property type="entry name" value="WH_DNA-bd_sf"/>
</dbReference>
<dbReference type="PROSITE" id="PS51077">
    <property type="entry name" value="HTH_ICLR"/>
    <property type="match status" value="1"/>
</dbReference>
<organism evidence="7 8">
    <name type="scientific">Acidovorax soli</name>
    <dbReference type="NCBI Taxonomy" id="592050"/>
    <lineage>
        <taxon>Bacteria</taxon>
        <taxon>Pseudomonadati</taxon>
        <taxon>Pseudomonadota</taxon>
        <taxon>Betaproteobacteria</taxon>
        <taxon>Burkholderiales</taxon>
        <taxon>Comamonadaceae</taxon>
        <taxon>Acidovorax</taxon>
    </lineage>
</organism>
<feature type="domain" description="HTH iclR-type" evidence="5">
    <location>
        <begin position="21"/>
        <end position="82"/>
    </location>
</feature>
<gene>
    <name evidence="7" type="ORF">HNP48_006448</name>
</gene>
<evidence type="ECO:0000256" key="3">
    <source>
        <dbReference type="ARBA" id="ARBA00023163"/>
    </source>
</evidence>
<evidence type="ECO:0000313" key="7">
    <source>
        <dbReference type="EMBL" id="MBB6563724.1"/>
    </source>
</evidence>
<dbReference type="AlphaFoldDB" id="A0A7X0PL18"/>
<dbReference type="Gene3D" id="3.30.450.40">
    <property type="match status" value="1"/>
</dbReference>
<feature type="region of interest" description="Disordered" evidence="4">
    <location>
        <begin position="1"/>
        <end position="23"/>
    </location>
</feature>
<dbReference type="GO" id="GO:0045892">
    <property type="term" value="P:negative regulation of DNA-templated transcription"/>
    <property type="evidence" value="ECO:0007669"/>
    <property type="project" value="TreeGrafter"/>
</dbReference>
<keyword evidence="1" id="KW-0805">Transcription regulation</keyword>
<dbReference type="InterPro" id="IPR050707">
    <property type="entry name" value="HTH_MetabolicPath_Reg"/>
</dbReference>
<evidence type="ECO:0000256" key="1">
    <source>
        <dbReference type="ARBA" id="ARBA00023015"/>
    </source>
</evidence>